<gene>
    <name evidence="1" type="ORF">SAMN04488112_1168</name>
</gene>
<dbReference type="OrthoDB" id="2988968at2"/>
<dbReference type="Proteomes" id="UP000199387">
    <property type="component" value="Unassembled WGS sequence"/>
</dbReference>
<dbReference type="AlphaFoldDB" id="A0A1G6P9G4"/>
<dbReference type="RefSeq" id="WP_091571341.1">
    <property type="nucleotide sequence ID" value="NZ_FMZA01000016.1"/>
</dbReference>
<name>A0A1G6P9G4_9BACL</name>
<reference evidence="1 2" key="1">
    <citation type="submission" date="2016-10" db="EMBL/GenBank/DDBJ databases">
        <authorList>
            <person name="de Groot N.N."/>
        </authorList>
    </citation>
    <scope>NUCLEOTIDE SEQUENCE [LARGE SCALE GENOMIC DNA]</scope>
    <source>
        <strain evidence="1 2">DSM 45514</strain>
    </source>
</reference>
<dbReference type="EMBL" id="FMZA01000016">
    <property type="protein sequence ID" value="SDC76910.1"/>
    <property type="molecule type" value="Genomic_DNA"/>
</dbReference>
<keyword evidence="2" id="KW-1185">Reference proteome</keyword>
<protein>
    <submittedName>
        <fullName evidence="1">Uncharacterized protein</fullName>
    </submittedName>
</protein>
<organism evidence="1 2">
    <name type="scientific">Melghirimyces thermohalophilus</name>
    <dbReference type="NCBI Taxonomy" id="1236220"/>
    <lineage>
        <taxon>Bacteria</taxon>
        <taxon>Bacillati</taxon>
        <taxon>Bacillota</taxon>
        <taxon>Bacilli</taxon>
        <taxon>Bacillales</taxon>
        <taxon>Thermoactinomycetaceae</taxon>
        <taxon>Melghirimyces</taxon>
    </lineage>
</organism>
<accession>A0A1G6P9G4</accession>
<dbReference type="STRING" id="1236220.SAMN04488112_1168"/>
<sequence length="274" mass="32467">MSAKFEAPEHIVDCVEQYKESGEKYNILNSRIKVKNDVFYHVIYHIGNSPTGDLIIRQDGSIPFLDEIKDAMIIGSQVRHKNKVLYTNGKEFVNMKHERFMRKTLQLLNKIESKLRDSMPSGVQKALEEFKRGPETTLEQQPRLREFYHKADRLIKRMVQDRLITQEDFDLLDHYIDELGKAAFLQNDVQMNTYSARKKVIRYLFSTGKIILAFRLWISHLRMHPEKPKHPKAHEEVKRYIYDGEELEEYKENIKKLFEQARNPRRGNQSTKEG</sequence>
<proteinExistence type="predicted"/>
<evidence type="ECO:0000313" key="2">
    <source>
        <dbReference type="Proteomes" id="UP000199387"/>
    </source>
</evidence>
<evidence type="ECO:0000313" key="1">
    <source>
        <dbReference type="EMBL" id="SDC76910.1"/>
    </source>
</evidence>